<gene>
    <name evidence="3" type="ORF">GCM10009863_41690</name>
</gene>
<evidence type="ECO:0000259" key="2">
    <source>
        <dbReference type="SMART" id="SM00065"/>
    </source>
</evidence>
<dbReference type="Pfam" id="PF13556">
    <property type="entry name" value="HTH_30"/>
    <property type="match status" value="1"/>
</dbReference>
<evidence type="ECO:0000256" key="1">
    <source>
        <dbReference type="SAM" id="MobiDB-lite"/>
    </source>
</evidence>
<feature type="region of interest" description="Disordered" evidence="1">
    <location>
        <begin position="333"/>
        <end position="378"/>
    </location>
</feature>
<dbReference type="Pfam" id="PF13185">
    <property type="entry name" value="GAF_2"/>
    <property type="match status" value="1"/>
</dbReference>
<feature type="compositionally biased region" description="Low complexity" evidence="1">
    <location>
        <begin position="41"/>
        <end position="67"/>
    </location>
</feature>
<dbReference type="PROSITE" id="PS51257">
    <property type="entry name" value="PROKAR_LIPOPROTEIN"/>
    <property type="match status" value="1"/>
</dbReference>
<dbReference type="SMART" id="SM00065">
    <property type="entry name" value="GAF"/>
    <property type="match status" value="1"/>
</dbReference>
<dbReference type="PANTHER" id="PTHR33744:SF1">
    <property type="entry name" value="DNA-BINDING TRANSCRIPTIONAL ACTIVATOR ADER"/>
    <property type="match status" value="1"/>
</dbReference>
<dbReference type="RefSeq" id="WP_344567843.1">
    <property type="nucleotide sequence ID" value="NZ_BAAARJ010000013.1"/>
</dbReference>
<dbReference type="InterPro" id="IPR042070">
    <property type="entry name" value="PucR_C-HTH_sf"/>
</dbReference>
<feature type="region of interest" description="Disordered" evidence="1">
    <location>
        <begin position="480"/>
        <end position="534"/>
    </location>
</feature>
<feature type="region of interest" description="Disordered" evidence="1">
    <location>
        <begin position="27"/>
        <end position="80"/>
    </location>
</feature>
<dbReference type="InterPro" id="IPR003018">
    <property type="entry name" value="GAF"/>
</dbReference>
<reference evidence="4" key="1">
    <citation type="journal article" date="2019" name="Int. J. Syst. Evol. Microbiol.">
        <title>The Global Catalogue of Microorganisms (GCM) 10K type strain sequencing project: providing services to taxonomists for standard genome sequencing and annotation.</title>
        <authorList>
            <consortium name="The Broad Institute Genomics Platform"/>
            <consortium name="The Broad Institute Genome Sequencing Center for Infectious Disease"/>
            <person name="Wu L."/>
            <person name="Ma J."/>
        </authorList>
    </citation>
    <scope>NUCLEOTIDE SEQUENCE [LARGE SCALE GENOMIC DNA]</scope>
    <source>
        <strain evidence="4">JCM 16373</strain>
    </source>
</reference>
<feature type="compositionally biased region" description="Pro residues" evidence="1">
    <location>
        <begin position="519"/>
        <end position="528"/>
    </location>
</feature>
<feature type="compositionally biased region" description="Acidic residues" evidence="1">
    <location>
        <begin position="349"/>
        <end position="360"/>
    </location>
</feature>
<dbReference type="InterPro" id="IPR029016">
    <property type="entry name" value="GAF-like_dom_sf"/>
</dbReference>
<comment type="caution">
    <text evidence="3">The sequence shown here is derived from an EMBL/GenBank/DDBJ whole genome shotgun (WGS) entry which is preliminary data.</text>
</comment>
<dbReference type="InterPro" id="IPR051448">
    <property type="entry name" value="CdaR-like_regulators"/>
</dbReference>
<dbReference type="InterPro" id="IPR025736">
    <property type="entry name" value="PucR_C-HTH_dom"/>
</dbReference>
<sequence length="801" mass="82716">MPRTPAPGSPTAAACLGYLELLTKDAPAQAYEHPAPPATDPDSGSAPAPGSACASGSGSTPGSAPASDLDAGPETEAAGIERGRRLALRIRAELEGRRRREAELTALFDTVHDLAGLRDLDDVLQAIVRRARRLLGTEVAYMTLTDPERGDTCMRVTAGSVSARFQQLRLGMGEGLGGLVAQTARPYVTEDYPRDARFQHTDAIDAGVGEEGLVAILGVPLLLGGREVIGVLYAADRRERVFEREQIALLRSFAAHAAVAIDNARLLTETTQALDGLREAHATSRRASEVHDRLTELVLRGGGVDDVTRALAEVLGGHVVFTDTPDAALAPAVERSRRAGHAVRASGAEGDDAAGDDVAGDDVAGGGERGSGDGDEHRGGSAIWVAAVSAGGELLGALLLRGHPALAPVDQRTLERAAMVTSLLQLARRSAGEAEQRVRGELLDDLLDAAPRDPRLLRERAARVGADLGVPHTVLSARLDAPSPTAPDTAHVPLAPDTAHVPLAPDTAHVPVAPDAPRKPLPPDPAQPAAPAMEAPAPAVGVSASAMGVSAPAVGVSAPAVGVSASAVGVPAAAEGARSGADRQRLWAAASHLAATRHGLAAARDGGAVLLLPVTGQRGTTPCPSDRTAAEEISRTARQVAAELGRAVGVPVTVGASAPVPPPAAHPGAVAAAYPQARRCLEALSLLGRQGEGAAAEDLGFLGLLLTDTRDVPGFVRRTLGPALDYDARRGTELIATMDAYFSCAMSPVRAKDVLHVHVNTVAQRLERVARLLGEDWQAPHRALEIQLALRLHRLSAALGT</sequence>
<evidence type="ECO:0000313" key="3">
    <source>
        <dbReference type="EMBL" id="GAA2623066.1"/>
    </source>
</evidence>
<dbReference type="PANTHER" id="PTHR33744">
    <property type="entry name" value="CARBOHYDRATE DIACID REGULATOR"/>
    <property type="match status" value="1"/>
</dbReference>
<dbReference type="Proteomes" id="UP001501447">
    <property type="component" value="Unassembled WGS sequence"/>
</dbReference>
<accession>A0ABP6CPB5</accession>
<protein>
    <recommendedName>
        <fullName evidence="2">GAF domain-containing protein</fullName>
    </recommendedName>
</protein>
<keyword evidence="4" id="KW-1185">Reference proteome</keyword>
<feature type="domain" description="GAF" evidence="2">
    <location>
        <begin position="119"/>
        <end position="271"/>
    </location>
</feature>
<organism evidence="3 4">
    <name type="scientific">Streptomyces axinellae</name>
    <dbReference type="NCBI Taxonomy" id="552788"/>
    <lineage>
        <taxon>Bacteria</taxon>
        <taxon>Bacillati</taxon>
        <taxon>Actinomycetota</taxon>
        <taxon>Actinomycetes</taxon>
        <taxon>Kitasatosporales</taxon>
        <taxon>Streptomycetaceae</taxon>
        <taxon>Streptomyces</taxon>
    </lineage>
</organism>
<dbReference type="SUPFAM" id="SSF55781">
    <property type="entry name" value="GAF domain-like"/>
    <property type="match status" value="1"/>
</dbReference>
<dbReference type="EMBL" id="BAAARJ010000013">
    <property type="protein sequence ID" value="GAA2623066.1"/>
    <property type="molecule type" value="Genomic_DNA"/>
</dbReference>
<dbReference type="Gene3D" id="1.10.10.2840">
    <property type="entry name" value="PucR C-terminal helix-turn-helix domain"/>
    <property type="match status" value="1"/>
</dbReference>
<proteinExistence type="predicted"/>
<evidence type="ECO:0000313" key="4">
    <source>
        <dbReference type="Proteomes" id="UP001501447"/>
    </source>
</evidence>
<name>A0ABP6CPB5_9ACTN</name>
<dbReference type="Gene3D" id="3.30.450.40">
    <property type="match status" value="1"/>
</dbReference>